<dbReference type="eggNOG" id="ENOG50344RD">
    <property type="taxonomic scope" value="Bacteria"/>
</dbReference>
<dbReference type="RefSeq" id="WP_013225584.1">
    <property type="nucleotide sequence ID" value="NC_014318.1"/>
</dbReference>
<evidence type="ECO:0000313" key="2">
    <source>
        <dbReference type="EMBL" id="ADJ45512.1"/>
    </source>
</evidence>
<gene>
    <name evidence="2" type="ordered locus">AMED_3732</name>
</gene>
<feature type="signal peptide" evidence="1">
    <location>
        <begin position="1"/>
        <end position="28"/>
    </location>
</feature>
<sequence length="117" mass="12101">MKHKSLKVALVAAIAAGGLVLSTGSAFASGLGGDVYTTYCHAYVASAGPHYGYGVVTGASNCLVNLWQYNVNTGGSSSTGFYYGSTPSKYHADGVHELQVEVYDPNTGADAWGPLVY</sequence>
<evidence type="ECO:0000313" key="3">
    <source>
        <dbReference type="Proteomes" id="UP000000328"/>
    </source>
</evidence>
<feature type="chain" id="PRO_5002606918" description="Secreted protein" evidence="1">
    <location>
        <begin position="29"/>
        <end position="117"/>
    </location>
</feature>
<dbReference type="OrthoDB" id="5196616at2"/>
<dbReference type="AlphaFoldDB" id="A0A0H3D5G0"/>
<dbReference type="EMBL" id="CP002000">
    <property type="protein sequence ID" value="ADJ45512.1"/>
    <property type="molecule type" value="Genomic_DNA"/>
</dbReference>
<dbReference type="PATRIC" id="fig|749927.5.peg.3860"/>
<reference evidence="2 3" key="1">
    <citation type="journal article" date="2010" name="Cell Res.">
        <title>Complete genome sequence of the rifamycin SV-producing Amycolatopsis mediterranei U32 revealed its genetic characteristics in phylogeny and metabolism.</title>
        <authorList>
            <person name="Zhao W."/>
            <person name="Zhong Y."/>
            <person name="Yuan H."/>
            <person name="Wang J."/>
            <person name="Zheng H."/>
            <person name="Wang Y."/>
            <person name="Cen X."/>
            <person name="Xu F."/>
            <person name="Bai J."/>
            <person name="Han X."/>
            <person name="Lu G."/>
            <person name="Zhu Y."/>
            <person name="Shao Z."/>
            <person name="Yan H."/>
            <person name="Li C."/>
            <person name="Peng N."/>
            <person name="Zhang Z."/>
            <person name="Zhang Y."/>
            <person name="Lin W."/>
            <person name="Fan Y."/>
            <person name="Qin Z."/>
            <person name="Hu Y."/>
            <person name="Zhu B."/>
            <person name="Wang S."/>
            <person name="Ding X."/>
            <person name="Zhao G.P."/>
        </authorList>
    </citation>
    <scope>NUCLEOTIDE SEQUENCE [LARGE SCALE GENOMIC DNA]</scope>
    <source>
        <strain evidence="3">U-32</strain>
    </source>
</reference>
<keyword evidence="1" id="KW-0732">Signal</keyword>
<proteinExistence type="predicted"/>
<evidence type="ECO:0008006" key="4">
    <source>
        <dbReference type="Google" id="ProtNLM"/>
    </source>
</evidence>
<accession>A0A0H3D5G0</accession>
<organism evidence="2 3">
    <name type="scientific">Amycolatopsis mediterranei (strain U-32)</name>
    <dbReference type="NCBI Taxonomy" id="749927"/>
    <lineage>
        <taxon>Bacteria</taxon>
        <taxon>Bacillati</taxon>
        <taxon>Actinomycetota</taxon>
        <taxon>Actinomycetes</taxon>
        <taxon>Pseudonocardiales</taxon>
        <taxon>Pseudonocardiaceae</taxon>
        <taxon>Amycolatopsis</taxon>
    </lineage>
</organism>
<protein>
    <recommendedName>
        <fullName evidence="4">Secreted protein</fullName>
    </recommendedName>
</protein>
<evidence type="ECO:0000256" key="1">
    <source>
        <dbReference type="SAM" id="SignalP"/>
    </source>
</evidence>
<dbReference type="GeneID" id="92871477"/>
<name>A0A0H3D5G0_AMYMU</name>
<dbReference type="Proteomes" id="UP000000328">
    <property type="component" value="Chromosome"/>
</dbReference>
<dbReference type="HOGENOM" id="CLU_2079802_0_0_11"/>
<dbReference type="KEGG" id="amd:AMED_3732"/>